<dbReference type="SUPFAM" id="SSF56925">
    <property type="entry name" value="OMPA-like"/>
    <property type="match status" value="1"/>
</dbReference>
<accession>A0AA92C6T8</accession>
<dbReference type="AlphaFoldDB" id="A0AA92C6T8"/>
<keyword evidence="4" id="KW-0998">Cell outer membrane</keyword>
<dbReference type="InterPro" id="IPR051692">
    <property type="entry name" value="OMP-like"/>
</dbReference>
<dbReference type="InterPro" id="IPR011250">
    <property type="entry name" value="OMP/PagP_B-barrel"/>
</dbReference>
<dbReference type="PANTHER" id="PTHR34001:SF3">
    <property type="entry name" value="BLL7405 PROTEIN"/>
    <property type="match status" value="1"/>
</dbReference>
<evidence type="ECO:0000313" key="8">
    <source>
        <dbReference type="EMBL" id="PVE57056.1"/>
    </source>
</evidence>
<organism evidence="8 9">
    <name type="scientific">Rhizobium rhizogenes</name>
    <name type="common">Agrobacterium rhizogenes</name>
    <dbReference type="NCBI Taxonomy" id="359"/>
    <lineage>
        <taxon>Bacteria</taxon>
        <taxon>Pseudomonadati</taxon>
        <taxon>Pseudomonadota</taxon>
        <taxon>Alphaproteobacteria</taxon>
        <taxon>Hyphomicrobiales</taxon>
        <taxon>Rhizobiaceae</taxon>
        <taxon>Rhizobium/Agrobacterium group</taxon>
        <taxon>Rhizobium</taxon>
    </lineage>
</organism>
<proteinExistence type="inferred from homology"/>
<gene>
    <name evidence="8" type="ORF">DC430_04745</name>
</gene>
<keyword evidence="3" id="KW-0472">Membrane</keyword>
<evidence type="ECO:0000256" key="5">
    <source>
        <dbReference type="ARBA" id="ARBA00038306"/>
    </source>
</evidence>
<dbReference type="NCBIfam" id="TIGR01414">
    <property type="entry name" value="autotrans_barl"/>
    <property type="match status" value="1"/>
</dbReference>
<sequence length="217" mass="23172">MKKTIATLAFLLAASTAMAADAVYETPAAPVADVAPAFSWTGFNIGIQGGYNWANQDVSLLGATGSADVDGGLLGGFVGYNHELGNNWVVGLEADFEKNWADDTADIGVTTVDYGLDWQGSVRGRVGYAFDRALVYGTAGWAYARGFAEVPGFREKETFNGYTVGVGVDYAFTDMMFGRIEYRYTDFGDKDFDLGGGATLNSDVDQHAIRVGLGVKF</sequence>
<feature type="chain" id="PRO_5041692840" evidence="6">
    <location>
        <begin position="20"/>
        <end position="217"/>
    </location>
</feature>
<evidence type="ECO:0000256" key="2">
    <source>
        <dbReference type="ARBA" id="ARBA00022729"/>
    </source>
</evidence>
<dbReference type="RefSeq" id="WP_116492005.1">
    <property type="nucleotide sequence ID" value="NZ_QDFR01000001.1"/>
</dbReference>
<dbReference type="Pfam" id="PF13505">
    <property type="entry name" value="OMP_b-brl"/>
    <property type="match status" value="1"/>
</dbReference>
<dbReference type="PANTHER" id="PTHR34001">
    <property type="entry name" value="BLL7405 PROTEIN"/>
    <property type="match status" value="1"/>
</dbReference>
<comment type="caution">
    <text evidence="8">The sequence shown here is derived from an EMBL/GenBank/DDBJ whole genome shotgun (WGS) entry which is preliminary data.</text>
</comment>
<comment type="subcellular location">
    <subcellularLocation>
        <location evidence="1">Cell outer membrane</location>
    </subcellularLocation>
</comment>
<evidence type="ECO:0000313" key="9">
    <source>
        <dbReference type="Proteomes" id="UP000244335"/>
    </source>
</evidence>
<dbReference type="EMBL" id="QDFR01000001">
    <property type="protein sequence ID" value="PVE57056.1"/>
    <property type="molecule type" value="Genomic_DNA"/>
</dbReference>
<protein>
    <submittedName>
        <fullName evidence="8">Porin family protein</fullName>
    </submittedName>
</protein>
<feature type="signal peptide" evidence="6">
    <location>
        <begin position="1"/>
        <end position="19"/>
    </location>
</feature>
<dbReference type="Gene3D" id="2.40.160.20">
    <property type="match status" value="1"/>
</dbReference>
<dbReference type="GO" id="GO:0009279">
    <property type="term" value="C:cell outer membrane"/>
    <property type="evidence" value="ECO:0007669"/>
    <property type="project" value="UniProtKB-SubCell"/>
</dbReference>
<evidence type="ECO:0000256" key="6">
    <source>
        <dbReference type="SAM" id="SignalP"/>
    </source>
</evidence>
<comment type="similarity">
    <text evidence="5">Belongs to the Omp25/RopB family.</text>
</comment>
<keyword evidence="2 6" id="KW-0732">Signal</keyword>
<evidence type="ECO:0000259" key="7">
    <source>
        <dbReference type="Pfam" id="PF13505"/>
    </source>
</evidence>
<dbReference type="InterPro" id="IPR006315">
    <property type="entry name" value="OM_autotransptr_brl_dom"/>
</dbReference>
<dbReference type="InterPro" id="IPR027385">
    <property type="entry name" value="Beta-barrel_OMP"/>
</dbReference>
<dbReference type="Proteomes" id="UP000244335">
    <property type="component" value="Unassembled WGS sequence"/>
</dbReference>
<reference evidence="8 9" key="1">
    <citation type="submission" date="2018-04" db="EMBL/GenBank/DDBJ databases">
        <authorList>
            <person name="Hagen T."/>
        </authorList>
    </citation>
    <scope>NUCLEOTIDE SEQUENCE [LARGE SCALE GENOMIC DNA]</scope>
    <source>
        <strain evidence="8 9">TPD7009</strain>
    </source>
</reference>
<evidence type="ECO:0000256" key="1">
    <source>
        <dbReference type="ARBA" id="ARBA00004442"/>
    </source>
</evidence>
<evidence type="ECO:0000256" key="3">
    <source>
        <dbReference type="ARBA" id="ARBA00023136"/>
    </source>
</evidence>
<name>A0AA92C6T8_RHIRH</name>
<feature type="domain" description="Outer membrane protein beta-barrel" evidence="7">
    <location>
        <begin position="10"/>
        <end position="217"/>
    </location>
</feature>
<evidence type="ECO:0000256" key="4">
    <source>
        <dbReference type="ARBA" id="ARBA00023237"/>
    </source>
</evidence>